<dbReference type="Gene3D" id="1.10.150.20">
    <property type="entry name" value="5' to 3' exonuclease, C-terminal subdomain"/>
    <property type="match status" value="1"/>
</dbReference>
<keyword evidence="3" id="KW-1185">Reference proteome</keyword>
<evidence type="ECO:0000256" key="1">
    <source>
        <dbReference type="SAM" id="MobiDB-lite"/>
    </source>
</evidence>
<feature type="compositionally biased region" description="Basic and acidic residues" evidence="1">
    <location>
        <begin position="53"/>
        <end position="62"/>
    </location>
</feature>
<reference evidence="2 3" key="2">
    <citation type="journal article" date="2017" name="Genome Biol. Evol.">
        <title>Trajectories and Drivers of Genome Evolution in Surface-Associated Marine Phaeobacter.</title>
        <authorList>
            <person name="Freese H.M."/>
            <person name="Sikorski J."/>
            <person name="Bunk B."/>
            <person name="Scheuner C."/>
            <person name="Meier-Kolthoff J.P."/>
            <person name="Sproer C."/>
            <person name="Gram L."/>
            <person name="Overmann J."/>
        </authorList>
    </citation>
    <scope>NUCLEOTIDE SEQUENCE [LARGE SCALE GENOMIC DNA]</scope>
    <source>
        <strain evidence="2 3">P36</strain>
    </source>
</reference>
<feature type="compositionally biased region" description="Low complexity" evidence="1">
    <location>
        <begin position="197"/>
        <end position="208"/>
    </location>
</feature>
<organism evidence="2 3">
    <name type="scientific">Phaeobacter piscinae</name>
    <dbReference type="NCBI Taxonomy" id="1580596"/>
    <lineage>
        <taxon>Bacteria</taxon>
        <taxon>Pseudomonadati</taxon>
        <taxon>Pseudomonadota</taxon>
        <taxon>Alphaproteobacteria</taxon>
        <taxon>Rhodobacterales</taxon>
        <taxon>Roseobacteraceae</taxon>
        <taxon>Phaeobacter</taxon>
    </lineage>
</organism>
<dbReference type="RefSeq" id="WP_096868960.1">
    <property type="nucleotide sequence ID" value="NZ_CP010643.1"/>
</dbReference>
<dbReference type="Proteomes" id="UP000218891">
    <property type="component" value="Chromosome"/>
</dbReference>
<protein>
    <submittedName>
        <fullName evidence="2">Helix-hairpin-helix domain protein</fullName>
    </submittedName>
</protein>
<accession>A0ABN5DF21</accession>
<dbReference type="InterPro" id="IPR010995">
    <property type="entry name" value="DNA_repair_Rad51/TF_NusA_a-hlx"/>
</dbReference>
<feature type="region of interest" description="Disordered" evidence="1">
    <location>
        <begin position="143"/>
        <end position="237"/>
    </location>
</feature>
<sequence length="237" mass="24576">MTSIAKLPGVGPALAQILTDHGCATIEAVAGKSPQELSNIPRIGKLRAAKLSAEAKKAHGETSPKQGKPARRANGVAPAMPNGAAQEKPVDHAEADRLSSALAAAEAARRAAEAKAEKAVLKAKKSAKKAAALAEEFAAAKVKAKAKAKRVKAKAKRAIEKEKAKAKAILEAKHNPKKEAPPKDSGKKDHGKKEASPKAPTKQAPTKKASAKKDAAKKSLAKKQPDPGVAVKPKKKK</sequence>
<name>A0ABN5DF21_9RHOB</name>
<feature type="compositionally biased region" description="Basic and acidic residues" evidence="1">
    <location>
        <begin position="157"/>
        <end position="196"/>
    </location>
</feature>
<feature type="region of interest" description="Disordered" evidence="1">
    <location>
        <begin position="48"/>
        <end position="127"/>
    </location>
</feature>
<feature type="compositionally biased region" description="Basic and acidic residues" evidence="1">
    <location>
        <begin position="107"/>
        <end position="120"/>
    </location>
</feature>
<dbReference type="SUPFAM" id="SSF47794">
    <property type="entry name" value="Rad51 N-terminal domain-like"/>
    <property type="match status" value="1"/>
</dbReference>
<reference evidence="2 3" key="1">
    <citation type="journal article" date="2017" name="Front. Microbiol.">
        <title>Phaeobacter piscinae sp. nov., a species of the Roseobacter group and potential aquaculture probiont.</title>
        <authorList>
            <person name="Sonnenschein E.C."/>
            <person name="Phippen C.B.W."/>
            <person name="Nielsen K.F."/>
            <person name="Mateiu R.V."/>
            <person name="Melchiorsen J."/>
            <person name="Gram L."/>
            <person name="Overmann J."/>
            <person name="Freese H.M."/>
        </authorList>
    </citation>
    <scope>NUCLEOTIDE SEQUENCE [LARGE SCALE GENOMIC DNA]</scope>
    <source>
        <strain evidence="2 3">P36</strain>
    </source>
</reference>
<dbReference type="EMBL" id="CP010643">
    <property type="protein sequence ID" value="ATG35967.1"/>
    <property type="molecule type" value="Genomic_DNA"/>
</dbReference>
<evidence type="ECO:0000313" key="2">
    <source>
        <dbReference type="EMBL" id="ATG35967.1"/>
    </source>
</evidence>
<reference evidence="2 3" key="4">
    <citation type="journal article" date="2018" name="Environ. Microbiol. Rep.">
        <title>Phylogenetic distribution of roseobacticides in the Roseobacter group and their effect on microalgae.</title>
        <authorList>
            <person name="Sonnenschein E.C."/>
            <person name="Phippen C.B."/>
            <person name="Bentzon-Tilia M."/>
            <person name="Rasmussen S.A."/>
            <person name="Nielsen K.F."/>
            <person name="Gram L."/>
        </authorList>
    </citation>
    <scope>NUCLEOTIDE SEQUENCE [LARGE SCALE GENOMIC DNA]</scope>
    <source>
        <strain evidence="2 3">P36</strain>
    </source>
</reference>
<feature type="compositionally biased region" description="Basic and acidic residues" evidence="1">
    <location>
        <begin position="88"/>
        <end position="97"/>
    </location>
</feature>
<dbReference type="Pfam" id="PF14520">
    <property type="entry name" value="HHH_5"/>
    <property type="match status" value="1"/>
</dbReference>
<feature type="compositionally biased region" description="Basic residues" evidence="1">
    <location>
        <begin position="143"/>
        <end position="156"/>
    </location>
</feature>
<reference evidence="2 3" key="3">
    <citation type="journal article" date="2017" name="Int. J. Syst. Evol. Microbiol.">
        <title>Adaptation of Surface-Associated Bacteria to the Open Ocean: A Genomically Distinct Subpopulation of Phaeobacter gallaeciensis Colonizes Pacific Mesozooplankton.</title>
        <authorList>
            <person name="Freese H.M."/>
            <person name="Methner A."/>
            <person name="Overmann J."/>
        </authorList>
    </citation>
    <scope>NUCLEOTIDE SEQUENCE [LARGE SCALE GENOMIC DNA]</scope>
    <source>
        <strain evidence="2 3">P36</strain>
    </source>
</reference>
<evidence type="ECO:0000313" key="3">
    <source>
        <dbReference type="Proteomes" id="UP000218891"/>
    </source>
</evidence>
<gene>
    <name evidence="2" type="ORF">PhaeoP36_01826</name>
</gene>
<proteinExistence type="predicted"/>